<dbReference type="GO" id="GO:0006508">
    <property type="term" value="P:proteolysis"/>
    <property type="evidence" value="ECO:0007669"/>
    <property type="project" value="UniProtKB-KW"/>
</dbReference>
<dbReference type="SUPFAM" id="SSF50494">
    <property type="entry name" value="Trypsin-like serine proteases"/>
    <property type="match status" value="1"/>
</dbReference>
<comment type="caution">
    <text evidence="3">The sequence shown here is derived from an EMBL/GenBank/DDBJ whole genome shotgun (WGS) entry which is preliminary data.</text>
</comment>
<dbReference type="Gene3D" id="2.40.10.120">
    <property type="match status" value="1"/>
</dbReference>
<dbReference type="Pfam" id="PF13365">
    <property type="entry name" value="Trypsin_2"/>
    <property type="match status" value="1"/>
</dbReference>
<evidence type="ECO:0000313" key="3">
    <source>
        <dbReference type="EMBL" id="MFC7614003.1"/>
    </source>
</evidence>
<dbReference type="Proteomes" id="UP001596512">
    <property type="component" value="Unassembled WGS sequence"/>
</dbReference>
<evidence type="ECO:0000256" key="1">
    <source>
        <dbReference type="ARBA" id="ARBA00022670"/>
    </source>
</evidence>
<dbReference type="InterPro" id="IPR009003">
    <property type="entry name" value="Peptidase_S1_PA"/>
</dbReference>
<accession>A0ABW2TL78</accession>
<sequence>MAYPVVFHSRFPACGRTLGSWTPTGPRSPEARPRTATLVAAAVLGGGLIGGTTGAVIGALDSPVAASPVAATPAVDTAPVDVSAVVAKVMPSVVEVNVRTGSGSGVGSGVVLSADGRILTNYHVIDGAREVVITFADGRQAPATVVGGDRQSDLAVLQARGVTDLTPAVLGDSDSVSVGDSVIAIGSPAGSRGR</sequence>
<name>A0ABW2TL78_9PSEU</name>
<dbReference type="EC" id="3.4.21.-" evidence="3"/>
<proteinExistence type="predicted"/>
<protein>
    <submittedName>
        <fullName evidence="3">S1C family serine protease</fullName>
        <ecNumber evidence="3">3.4.21.-</ecNumber>
    </submittedName>
</protein>
<dbReference type="EMBL" id="JBHTEY010000004">
    <property type="protein sequence ID" value="MFC7614003.1"/>
    <property type="molecule type" value="Genomic_DNA"/>
</dbReference>
<dbReference type="PANTHER" id="PTHR43343">
    <property type="entry name" value="PEPTIDASE S12"/>
    <property type="match status" value="1"/>
</dbReference>
<dbReference type="InterPro" id="IPR051201">
    <property type="entry name" value="Chloro_Bact_Ser_Proteases"/>
</dbReference>
<reference evidence="4" key="1">
    <citation type="journal article" date="2019" name="Int. J. Syst. Evol. Microbiol.">
        <title>The Global Catalogue of Microorganisms (GCM) 10K type strain sequencing project: providing services to taxonomists for standard genome sequencing and annotation.</title>
        <authorList>
            <consortium name="The Broad Institute Genomics Platform"/>
            <consortium name="The Broad Institute Genome Sequencing Center for Infectious Disease"/>
            <person name="Wu L."/>
            <person name="Ma J."/>
        </authorList>
    </citation>
    <scope>NUCLEOTIDE SEQUENCE [LARGE SCALE GENOMIC DNA]</scope>
    <source>
        <strain evidence="4">JCM 17695</strain>
    </source>
</reference>
<dbReference type="PRINTS" id="PR00834">
    <property type="entry name" value="PROTEASES2C"/>
</dbReference>
<organism evidence="3 4">
    <name type="scientific">Actinokineospora soli</name>
    <dbReference type="NCBI Taxonomy" id="1048753"/>
    <lineage>
        <taxon>Bacteria</taxon>
        <taxon>Bacillati</taxon>
        <taxon>Actinomycetota</taxon>
        <taxon>Actinomycetes</taxon>
        <taxon>Pseudonocardiales</taxon>
        <taxon>Pseudonocardiaceae</taxon>
        <taxon>Actinokineospora</taxon>
    </lineage>
</organism>
<dbReference type="InterPro" id="IPR001940">
    <property type="entry name" value="Peptidase_S1C"/>
</dbReference>
<gene>
    <name evidence="3" type="ORF">ACFQV2_10995</name>
</gene>
<dbReference type="GO" id="GO:0008233">
    <property type="term" value="F:peptidase activity"/>
    <property type="evidence" value="ECO:0007669"/>
    <property type="project" value="UniProtKB-KW"/>
</dbReference>
<evidence type="ECO:0000313" key="4">
    <source>
        <dbReference type="Proteomes" id="UP001596512"/>
    </source>
</evidence>
<keyword evidence="1 3" id="KW-0645">Protease</keyword>
<dbReference type="PANTHER" id="PTHR43343:SF3">
    <property type="entry name" value="PROTEASE DO-LIKE 8, CHLOROPLASTIC"/>
    <property type="match status" value="1"/>
</dbReference>
<keyword evidence="2 3" id="KW-0378">Hydrolase</keyword>
<evidence type="ECO:0000256" key="2">
    <source>
        <dbReference type="ARBA" id="ARBA00022801"/>
    </source>
</evidence>
<keyword evidence="4" id="KW-1185">Reference proteome</keyword>